<proteinExistence type="inferred from homology"/>
<dbReference type="PANTHER" id="PTHR33452">
    <property type="entry name" value="OXIDOREDUCTASE CATD-RELATED"/>
    <property type="match status" value="1"/>
</dbReference>
<feature type="transmembrane region" description="Helical" evidence="7">
    <location>
        <begin position="132"/>
        <end position="157"/>
    </location>
</feature>
<evidence type="ECO:0000256" key="5">
    <source>
        <dbReference type="ARBA" id="ARBA00022989"/>
    </source>
</evidence>
<evidence type="ECO:0000256" key="4">
    <source>
        <dbReference type="ARBA" id="ARBA00022692"/>
    </source>
</evidence>
<dbReference type="InterPro" id="IPR032808">
    <property type="entry name" value="DoxX"/>
</dbReference>
<evidence type="ECO:0000313" key="9">
    <source>
        <dbReference type="Proteomes" id="UP000606003"/>
    </source>
</evidence>
<keyword evidence="4 7" id="KW-0812">Transmembrane</keyword>
<keyword evidence="9" id="KW-1185">Reference proteome</keyword>
<dbReference type="Proteomes" id="UP000606003">
    <property type="component" value="Unassembled WGS sequence"/>
</dbReference>
<evidence type="ECO:0000313" key="8">
    <source>
        <dbReference type="EMBL" id="MBD2721171.1"/>
    </source>
</evidence>
<keyword evidence="5 7" id="KW-1133">Transmembrane helix</keyword>
<dbReference type="InterPro" id="IPR051907">
    <property type="entry name" value="DoxX-like_oxidoreductase"/>
</dbReference>
<evidence type="ECO:0000256" key="3">
    <source>
        <dbReference type="ARBA" id="ARBA00022475"/>
    </source>
</evidence>
<evidence type="ECO:0000256" key="2">
    <source>
        <dbReference type="ARBA" id="ARBA00006679"/>
    </source>
</evidence>
<gene>
    <name evidence="8" type="ORF">IC234_03455</name>
</gene>
<feature type="transmembrane region" description="Helical" evidence="7">
    <location>
        <begin position="105"/>
        <end position="125"/>
    </location>
</feature>
<dbReference type="EMBL" id="JACXAC010000001">
    <property type="protein sequence ID" value="MBD2721171.1"/>
    <property type="molecule type" value="Genomic_DNA"/>
</dbReference>
<dbReference type="Pfam" id="PF07681">
    <property type="entry name" value="DoxX"/>
    <property type="match status" value="1"/>
</dbReference>
<keyword evidence="3" id="KW-1003">Cell membrane</keyword>
<evidence type="ECO:0000256" key="7">
    <source>
        <dbReference type="SAM" id="Phobius"/>
    </source>
</evidence>
<evidence type="ECO:0000256" key="6">
    <source>
        <dbReference type="ARBA" id="ARBA00023136"/>
    </source>
</evidence>
<comment type="subcellular location">
    <subcellularLocation>
        <location evidence="1">Cell membrane</location>
        <topology evidence="1">Multi-pass membrane protein</topology>
    </subcellularLocation>
</comment>
<feature type="transmembrane region" description="Helical" evidence="7">
    <location>
        <begin position="163"/>
        <end position="183"/>
    </location>
</feature>
<sequence>MVLCSYFSRPALTLGCCLPHRRSGAGSFSPSIPTPVPAFPSLIRNLLRPQQLPHWWQDALLALPRVVCGYLLTADFGAAKFGLPWSPPDNNLGLFEVAFWFPQDVAAYGGIFAMFPNFFAWMGAFSEGIGGLLLVLGLLTRPAAFLVCCTMLVAVFMQQFQNGLWNMLPALGFLWAALPALVLGSGRFGLDYRLTKSAIGRLRPGLVGLAALLLPGCVQPAHDKTVVYLLDVSGHPKVQQVGLRGRDKPLSWDYDLQMTPIIKDSLYRAVVTTHTGYKVTEVKFAINGDYELKQKANRRIEFGPADTTVYRARFDVVAQ</sequence>
<accession>A0ABR8JQU0</accession>
<dbReference type="PANTHER" id="PTHR33452:SF1">
    <property type="entry name" value="INNER MEMBRANE PROTEIN YPHA-RELATED"/>
    <property type="match status" value="1"/>
</dbReference>
<keyword evidence="6 7" id="KW-0472">Membrane</keyword>
<organism evidence="8 9">
    <name type="scientific">Hymenobacter armeniacus</name>
    <dbReference type="NCBI Taxonomy" id="2771358"/>
    <lineage>
        <taxon>Bacteria</taxon>
        <taxon>Pseudomonadati</taxon>
        <taxon>Bacteroidota</taxon>
        <taxon>Cytophagia</taxon>
        <taxon>Cytophagales</taxon>
        <taxon>Hymenobacteraceae</taxon>
        <taxon>Hymenobacter</taxon>
    </lineage>
</organism>
<protein>
    <submittedName>
        <fullName evidence="8">DoxX family membrane protein</fullName>
    </submittedName>
</protein>
<comment type="caution">
    <text evidence="8">The sequence shown here is derived from an EMBL/GenBank/DDBJ whole genome shotgun (WGS) entry which is preliminary data.</text>
</comment>
<name>A0ABR8JQU0_9BACT</name>
<evidence type="ECO:0000256" key="1">
    <source>
        <dbReference type="ARBA" id="ARBA00004651"/>
    </source>
</evidence>
<comment type="similarity">
    <text evidence="2">Belongs to the DoxX family.</text>
</comment>
<reference evidence="8 9" key="1">
    <citation type="submission" date="2020-09" db="EMBL/GenBank/DDBJ databases">
        <authorList>
            <person name="Kim M.K."/>
        </authorList>
    </citation>
    <scope>NUCLEOTIDE SEQUENCE [LARGE SCALE GENOMIC DNA]</scope>
    <source>
        <strain evidence="8 9">BT189</strain>
    </source>
</reference>